<dbReference type="EMBL" id="KK207875">
    <property type="protein sequence ID" value="EZF51055.1"/>
    <property type="molecule type" value="Genomic_DNA"/>
</dbReference>
<reference evidence="1" key="1">
    <citation type="submission" date="2014-02" db="EMBL/GenBank/DDBJ databases">
        <title>The Genome Sequence of Trichophyton rubrum (morphotype fischeri) CBS 288.86.</title>
        <authorList>
            <consortium name="The Broad Institute Genomics Platform"/>
            <person name="Cuomo C.A."/>
            <person name="White T.C."/>
            <person name="Graser Y."/>
            <person name="Martinez-Rossi N."/>
            <person name="Heitman J."/>
            <person name="Young S.K."/>
            <person name="Zeng Q."/>
            <person name="Gargeya S."/>
            <person name="Abouelleil A."/>
            <person name="Alvarado L."/>
            <person name="Chapman S.B."/>
            <person name="Gainer-Dewar J."/>
            <person name="Goldberg J."/>
            <person name="Griggs A."/>
            <person name="Gujja S."/>
            <person name="Hansen M."/>
            <person name="Howarth C."/>
            <person name="Imamovic A."/>
            <person name="Larimer J."/>
            <person name="Martinez D."/>
            <person name="Murphy C."/>
            <person name="Pearson M.D."/>
            <person name="Persinoti G."/>
            <person name="Poon T."/>
            <person name="Priest M."/>
            <person name="Roberts A.D."/>
            <person name="Saif S."/>
            <person name="Shea T.D."/>
            <person name="Sykes S.N."/>
            <person name="Wortman J."/>
            <person name="Nusbaum C."/>
            <person name="Birren B."/>
        </authorList>
    </citation>
    <scope>NUCLEOTIDE SEQUENCE [LARGE SCALE GENOMIC DNA]</scope>
    <source>
        <strain evidence="1">CBS 288.86</strain>
    </source>
</reference>
<protein>
    <recommendedName>
        <fullName evidence="2">SnoaL-like domain-containing protein</fullName>
    </recommendedName>
</protein>
<dbReference type="InterPro" id="IPR032710">
    <property type="entry name" value="NTF2-like_dom_sf"/>
</dbReference>
<dbReference type="AlphaFoldDB" id="A0A022VYA1"/>
<name>A0A022VYA1_TRIRU</name>
<accession>A0A022VYA1</accession>
<sequence>MVLTAEFRVQYLVYMGYIDNAFSIPPGLHLSWHLQKYNCKRRPFEYKRPLLSFTKQASIYSSSSPLSSISETLSLQIYSFTAISPVITTKMGYPTNAEIKSLLESQFHSKLQKSDLTDDSESLFQFGHLDELFSDDVEVHISGHEFHLNGKHRGLDAFKEHLQSDDMPSLNSIIDVNKPIKGSVLHVIGGEKDEWKAAVLHSTATTQNNTPWNHEMAVLMRFNHDGKITELRAYADTQHVHQHIEAHK</sequence>
<dbReference type="OrthoDB" id="10264449at2759"/>
<proteinExistence type="predicted"/>
<evidence type="ECO:0008006" key="2">
    <source>
        <dbReference type="Google" id="ProtNLM"/>
    </source>
</evidence>
<evidence type="ECO:0000313" key="1">
    <source>
        <dbReference type="EMBL" id="EZF51055.1"/>
    </source>
</evidence>
<gene>
    <name evidence="1" type="ORF">H103_05640</name>
</gene>
<dbReference type="Proteomes" id="UP000023758">
    <property type="component" value="Unassembled WGS sequence"/>
</dbReference>
<dbReference type="Gene3D" id="3.10.450.50">
    <property type="match status" value="1"/>
</dbReference>
<dbReference type="SUPFAM" id="SSF54427">
    <property type="entry name" value="NTF2-like"/>
    <property type="match status" value="1"/>
</dbReference>
<organism evidence="1">
    <name type="scientific">Trichophyton rubrum CBS 288.86</name>
    <dbReference type="NCBI Taxonomy" id="1215330"/>
    <lineage>
        <taxon>Eukaryota</taxon>
        <taxon>Fungi</taxon>
        <taxon>Dikarya</taxon>
        <taxon>Ascomycota</taxon>
        <taxon>Pezizomycotina</taxon>
        <taxon>Eurotiomycetes</taxon>
        <taxon>Eurotiomycetidae</taxon>
        <taxon>Onygenales</taxon>
        <taxon>Arthrodermataceae</taxon>
        <taxon>Trichophyton</taxon>
    </lineage>
</organism>
<dbReference type="HOGENOM" id="CLU_1120802_0_0_1"/>